<keyword evidence="5" id="KW-1185">Reference proteome</keyword>
<proteinExistence type="predicted"/>
<feature type="transmembrane region" description="Helical" evidence="2">
    <location>
        <begin position="1047"/>
        <end position="1068"/>
    </location>
</feature>
<evidence type="ECO:0000259" key="4">
    <source>
        <dbReference type="PROSITE" id="PS50234"/>
    </source>
</evidence>
<dbReference type="PROSITE" id="PS50234">
    <property type="entry name" value="VWFA"/>
    <property type="match status" value="1"/>
</dbReference>
<keyword evidence="2" id="KW-0472">Membrane</keyword>
<keyword evidence="3" id="KW-0732">Signal</keyword>
<reference evidence="6" key="1">
    <citation type="submission" date="2025-08" db="UniProtKB">
        <authorList>
            <consortium name="RefSeq"/>
        </authorList>
    </citation>
    <scope>IDENTIFICATION</scope>
    <source>
        <tissue evidence="6">Testes</tissue>
    </source>
</reference>
<sequence length="1207" mass="135140">MAAARLILFVCALVICRTETTDSNNEDSVSRREHPGRRVNRLKTGQNGMINFNNPELLEELVSNGYQNGDNLPLSLLDLYEQEQPENPKTIMRDASILAGKLRDLADREMGYRAMQAIYDSLLYVDRAPNEEQQIQQLVRRIRAKFSQYLRILSSSKASVEDLYKKHRNSAMTSRNDCCQLPIDATKYDGVFQSNISRTQVCDRISTVTPSGVFNPGKNLTQVLANNLRSYPSLKWQYFSSEEGIKTIFPATLFNSAHCSMSCSKDIDPRSSALYASTVRPQKKHVVVVIDRGSMVSDDLLKIAKKAAEIAVETLSEKDRVGVLSIASTIHTCKDDSCYLEQLAPSTVETKKQLNKFIQGIKSDDGATNHTQAILRAFKLIKNSVKFHSQGGINSDALIILYISSGHTAGSDAVKTVMNTIVEQNTLLNNKVIIMTYALVEDGKTGLDELAFLRDVAEQNSDKYEVIPTLLDTQPRKKGIMTVLNIISNLPSTVGRFYSILPNNMSSEPIYTLPYMDQIGKGLVMTITQACYYNNRLLGIVGIDLNMGDMLEDITYFEEGELSYAFMVDDQGYTLMHPSLPRPTFMKSQPMHADISHFENVDGFTEIRQSLASSGDYKLYSNTMMLSAGSFTAPFEHLSQEETKRMVQHYMAYLNDNTRLIANPGLKPAIKNDVAATSGIDKHWKNQVETSDVRDFIVRRYVATTNGVFRLYIRAMENPGQVTLSAPYLDVGGAGYIVTLSHSVYEGKSDQRHTSADRVVATMGIDFTIKYFYKLLMEIFPICVEQYIRCFIFDDKGYLIAHPGLIEPAGTGPSEQTHITHKEPLVANDILNHPGFVRKKLCNGYNDRTVQRYFHFNASFHGILTNLKHGEHCSKYEITQIPGTNSFMGIVNQTCEDFTAFCPCSMVDRLCLNCYRMEQTECECPCECTLEMDQCNGSLKHHEDRNPSCQLAVEPTKFPEVDLEATIDLPQCFDPKCHERKTKSDCFGVLDCEWCEIEADGTSSVTTPYCASQRVCFGGVIGASTPYADQIILSDEAMPALIQSAPVGPVAGGIMGCILVLGLIMYVYRQHVQRLRRAEFSHTPETSVRMSQLDNERDHDEDPPDEQRTVGHTNIIIATIEHPPHYEHRRQSARMWRGGGAESDHGYSTMTPHEDSEYIEPEPLSVEKNLIGPQPTSTPQTVLPSTSGATCHQLQAQVQVHMVDMSC</sequence>
<feature type="domain" description="VWFA" evidence="4">
    <location>
        <begin position="285"/>
        <end position="487"/>
    </location>
</feature>
<evidence type="ECO:0000313" key="5">
    <source>
        <dbReference type="Proteomes" id="UP000694865"/>
    </source>
</evidence>
<evidence type="ECO:0000256" key="1">
    <source>
        <dbReference type="SAM" id="MobiDB-lite"/>
    </source>
</evidence>
<evidence type="ECO:0000313" key="6">
    <source>
        <dbReference type="RefSeq" id="XP_006825614.1"/>
    </source>
</evidence>
<organism evidence="5 6">
    <name type="scientific">Saccoglossus kowalevskii</name>
    <name type="common">Acorn worm</name>
    <dbReference type="NCBI Taxonomy" id="10224"/>
    <lineage>
        <taxon>Eukaryota</taxon>
        <taxon>Metazoa</taxon>
        <taxon>Hemichordata</taxon>
        <taxon>Enteropneusta</taxon>
        <taxon>Harrimaniidae</taxon>
        <taxon>Saccoglossus</taxon>
    </lineage>
</organism>
<keyword evidence="2" id="KW-1133">Transmembrane helix</keyword>
<dbReference type="Gene3D" id="3.30.450.20">
    <property type="entry name" value="PAS domain"/>
    <property type="match status" value="1"/>
</dbReference>
<dbReference type="PANTHER" id="PTHR10166:SF68">
    <property type="entry name" value="VWFA AND CACHE DOMAIN-CONTAINING PROTEIN 1"/>
    <property type="match status" value="1"/>
</dbReference>
<dbReference type="InterPro" id="IPR002035">
    <property type="entry name" value="VWF_A"/>
</dbReference>
<feature type="chain" id="PRO_5046451188" evidence="3">
    <location>
        <begin position="24"/>
        <end position="1207"/>
    </location>
</feature>
<feature type="compositionally biased region" description="Polar residues" evidence="1">
    <location>
        <begin position="1083"/>
        <end position="1093"/>
    </location>
</feature>
<keyword evidence="2" id="KW-0812">Transmembrane</keyword>
<dbReference type="Gene3D" id="3.40.50.410">
    <property type="entry name" value="von Willebrand factor, type A domain"/>
    <property type="match status" value="1"/>
</dbReference>
<feature type="signal peptide" evidence="3">
    <location>
        <begin position="1"/>
        <end position="23"/>
    </location>
</feature>
<evidence type="ECO:0000256" key="2">
    <source>
        <dbReference type="SAM" id="Phobius"/>
    </source>
</evidence>
<protein>
    <submittedName>
        <fullName evidence="6">VWFA and cache domain-containing protein 1-like</fullName>
    </submittedName>
</protein>
<feature type="compositionally biased region" description="Basic and acidic residues" evidence="1">
    <location>
        <begin position="1094"/>
        <end position="1108"/>
    </location>
</feature>
<dbReference type="RefSeq" id="XP_006825614.1">
    <property type="nucleotide sequence ID" value="XM_006825551.1"/>
</dbReference>
<dbReference type="InterPro" id="IPR036465">
    <property type="entry name" value="vWFA_dom_sf"/>
</dbReference>
<evidence type="ECO:0000256" key="3">
    <source>
        <dbReference type="SAM" id="SignalP"/>
    </source>
</evidence>
<name>A0ABM0N023_SACKO</name>
<dbReference type="SUPFAM" id="SSF53300">
    <property type="entry name" value="vWA-like"/>
    <property type="match status" value="1"/>
</dbReference>
<dbReference type="CDD" id="cd00198">
    <property type="entry name" value="vWFA"/>
    <property type="match status" value="1"/>
</dbReference>
<accession>A0ABM0N023</accession>
<gene>
    <name evidence="6" type="primary">LOC100369300</name>
</gene>
<dbReference type="PANTHER" id="PTHR10166">
    <property type="entry name" value="VOLTAGE-DEPENDENT CALCIUM CHANNEL SUBUNIT ALPHA-2/DELTA-RELATED"/>
    <property type="match status" value="1"/>
</dbReference>
<dbReference type="Proteomes" id="UP000694865">
    <property type="component" value="Unplaced"/>
</dbReference>
<feature type="region of interest" description="Disordered" evidence="1">
    <location>
        <begin position="1081"/>
        <end position="1108"/>
    </location>
</feature>
<dbReference type="InterPro" id="IPR051173">
    <property type="entry name" value="Ca_channel_alpha-2/delta"/>
</dbReference>
<dbReference type="GeneID" id="100369300"/>